<comment type="cofactor">
    <cofactor evidence="1 7">
        <name>FAD</name>
        <dbReference type="ChEBI" id="CHEBI:57692"/>
    </cofactor>
</comment>
<sequence>MTYRVAIVGAGPGGFYAAEALLRAPFPIEVDMIERLPVPYGLVRYGVAPDHPKLKQVTAVFDRIAALPGFRFIGGVEVGCDVSMEALRSGYHAVIVATGASVGRRMGIPGEDLPGSHAASDFVGWYNGHPDQQDCHFDLSTECAVVVGHGNVALDVARILLKSVDELRHTDIAAHALDALASSRVREVHVVGRRGPAQTRFSAKELHEFGALAHCEPMLAAADLGADSFLARVNADPDTQAAIGMLEAFARNTGTRPRRCVFRFHLQPLAIEGDGRVQRMRFARADASPLAIECGLVFSSIGRQSARLNGVPYDDARGVHANQDGRVTDNGTVVPGLYASGWSKRGPRGTIGTNRACGIETAQAVLDDLPALGTRVLSPVAALAQGDRPWIDFAAWRRIDQTEVARGQSVGKPREKLVSIDRMRAAAYEERTAC</sequence>
<keyword evidence="3" id="KW-0285">Flavoprotein</keyword>
<feature type="binding site" evidence="7">
    <location>
        <position position="42"/>
    </location>
    <ligand>
        <name>FAD</name>
        <dbReference type="ChEBI" id="CHEBI:57692"/>
    </ligand>
</feature>
<dbReference type="PRINTS" id="PR00419">
    <property type="entry name" value="ADXRDTASE"/>
</dbReference>
<protein>
    <submittedName>
        <fullName evidence="10">Pyridine nucleotide-disulfide oxidoreductase</fullName>
    </submittedName>
</protein>
<dbReference type="SUPFAM" id="SSF51971">
    <property type="entry name" value="Nucleotide-binding domain"/>
    <property type="match status" value="2"/>
</dbReference>
<evidence type="ECO:0000256" key="3">
    <source>
        <dbReference type="ARBA" id="ARBA00022630"/>
    </source>
</evidence>
<feature type="binding site" evidence="7">
    <location>
        <position position="78"/>
    </location>
    <ligand>
        <name>FAD</name>
        <dbReference type="ChEBI" id="CHEBI:57692"/>
    </ligand>
</feature>
<dbReference type="PANTHER" id="PTHR48467:SF1">
    <property type="entry name" value="GLUTAMATE SYNTHASE 1 [NADH], CHLOROPLASTIC-LIKE"/>
    <property type="match status" value="1"/>
</dbReference>
<dbReference type="InterPro" id="IPR023753">
    <property type="entry name" value="FAD/NAD-binding_dom"/>
</dbReference>
<evidence type="ECO:0000256" key="4">
    <source>
        <dbReference type="ARBA" id="ARBA00022827"/>
    </source>
</evidence>
<evidence type="ECO:0000256" key="2">
    <source>
        <dbReference type="ARBA" id="ARBA00008312"/>
    </source>
</evidence>
<dbReference type="Gene3D" id="3.50.50.60">
    <property type="entry name" value="FAD/NAD(P)-binding domain"/>
    <property type="match status" value="1"/>
</dbReference>
<feature type="domain" description="FAD/NAD(P)-binding" evidence="9">
    <location>
        <begin position="3"/>
        <end position="167"/>
    </location>
</feature>
<feature type="binding site" evidence="7">
    <location>
        <position position="342"/>
    </location>
    <ligand>
        <name>FAD</name>
        <dbReference type="ChEBI" id="CHEBI:57692"/>
    </ligand>
</feature>
<comment type="caution">
    <text evidence="10">The sequence shown here is derived from an EMBL/GenBank/DDBJ whole genome shotgun (WGS) entry which is preliminary data.</text>
</comment>
<gene>
    <name evidence="10" type="ORF">EGA29_08825</name>
</gene>
<feature type="binding site" evidence="8">
    <location>
        <begin position="149"/>
        <end position="152"/>
    </location>
    <ligand>
        <name>NADP(+)</name>
        <dbReference type="ChEBI" id="CHEBI:58349"/>
    </ligand>
</feature>
<dbReference type="PIRSF" id="PIRSF000362">
    <property type="entry name" value="FNR"/>
    <property type="match status" value="1"/>
</dbReference>
<evidence type="ECO:0000313" key="10">
    <source>
        <dbReference type="EMBL" id="RNM08276.1"/>
    </source>
</evidence>
<feature type="binding site" evidence="8">
    <location>
        <position position="205"/>
    </location>
    <ligand>
        <name>NADP(+)</name>
        <dbReference type="ChEBI" id="CHEBI:58349"/>
    </ligand>
</feature>
<dbReference type="Gene3D" id="3.40.50.720">
    <property type="entry name" value="NAD(P)-binding Rossmann-like Domain"/>
    <property type="match status" value="1"/>
</dbReference>
<evidence type="ECO:0000256" key="5">
    <source>
        <dbReference type="ARBA" id="ARBA00022857"/>
    </source>
</evidence>
<dbReference type="OrthoDB" id="9815647at2"/>
<keyword evidence="4 7" id="KW-0274">FAD</keyword>
<evidence type="ECO:0000256" key="8">
    <source>
        <dbReference type="PIRSR" id="PIRSR000362-2"/>
    </source>
</evidence>
<keyword evidence="6" id="KW-0560">Oxidoreductase</keyword>
<feature type="binding site" evidence="7">
    <location>
        <position position="34"/>
    </location>
    <ligand>
        <name>FAD</name>
        <dbReference type="ChEBI" id="CHEBI:57692"/>
    </ligand>
</feature>
<dbReference type="InterPro" id="IPR036188">
    <property type="entry name" value="FAD/NAD-bd_sf"/>
</dbReference>
<dbReference type="InterPro" id="IPR055275">
    <property type="entry name" value="Ferredox_Rdtase"/>
</dbReference>
<comment type="similarity">
    <text evidence="2">Belongs to the ferredoxin--NADP reductase type 1 family.</text>
</comment>
<proteinExistence type="inferred from homology"/>
<keyword evidence="5 8" id="KW-0521">NADP</keyword>
<feature type="binding site" evidence="8">
    <location>
        <position position="349"/>
    </location>
    <ligand>
        <name>NADP(+)</name>
        <dbReference type="ChEBI" id="CHEBI:58349"/>
    </ligand>
</feature>
<feature type="binding site" evidence="8">
    <location>
        <begin position="193"/>
        <end position="194"/>
    </location>
    <ligand>
        <name>NADP(+)</name>
        <dbReference type="ChEBI" id="CHEBI:58349"/>
    </ligand>
</feature>
<dbReference type="EMBL" id="RJTL01000011">
    <property type="protein sequence ID" value="RNM08276.1"/>
    <property type="molecule type" value="Genomic_DNA"/>
</dbReference>
<evidence type="ECO:0000256" key="6">
    <source>
        <dbReference type="ARBA" id="ARBA00023002"/>
    </source>
</evidence>
<dbReference type="GO" id="GO:0016491">
    <property type="term" value="F:oxidoreductase activity"/>
    <property type="evidence" value="ECO:0007669"/>
    <property type="project" value="UniProtKB-KW"/>
</dbReference>
<evidence type="ECO:0000256" key="7">
    <source>
        <dbReference type="PIRSR" id="PIRSR000362-1"/>
    </source>
</evidence>
<reference evidence="10 11" key="1">
    <citation type="submission" date="2018-10" db="EMBL/GenBank/DDBJ databases">
        <title>Draft Genome Sequence of Ralstonia pseudosolanacearum (R. solanacearum phylotype I) Strain Tg03 Isolated from Luffa cylindrica in China.</title>
        <authorList>
            <person name="Yuan G.-Q."/>
            <person name="Li Q.-Q."/>
            <person name="Zhang Y.-W."/>
        </authorList>
    </citation>
    <scope>NUCLEOTIDE SEQUENCE [LARGE SCALE GENOMIC DNA]</scope>
    <source>
        <strain evidence="10 11">Tg03</strain>
    </source>
</reference>
<feature type="binding site" evidence="7">
    <location>
        <begin position="349"/>
        <end position="351"/>
    </location>
    <ligand>
        <name>FAD</name>
        <dbReference type="ChEBI" id="CHEBI:57692"/>
    </ligand>
</feature>
<name>A0A454TTY9_9RALS</name>
<organism evidence="10 11">
    <name type="scientific">Ralstonia pseudosolanacearum</name>
    <dbReference type="NCBI Taxonomy" id="1310165"/>
    <lineage>
        <taxon>Bacteria</taxon>
        <taxon>Pseudomonadati</taxon>
        <taxon>Pseudomonadota</taxon>
        <taxon>Betaproteobacteria</taxon>
        <taxon>Burkholderiales</taxon>
        <taxon>Burkholderiaceae</taxon>
        <taxon>Ralstonia</taxon>
        <taxon>Ralstonia solanacearum species complex</taxon>
    </lineage>
</organism>
<dbReference type="Pfam" id="PF07992">
    <property type="entry name" value="Pyr_redox_2"/>
    <property type="match status" value="1"/>
</dbReference>
<dbReference type="RefSeq" id="WP_058907641.1">
    <property type="nucleotide sequence ID" value="NZ_AP029012.1"/>
</dbReference>
<dbReference type="InterPro" id="IPR021163">
    <property type="entry name" value="Ferredox_Rdtase_adrenod"/>
</dbReference>
<evidence type="ECO:0000256" key="1">
    <source>
        <dbReference type="ARBA" id="ARBA00001974"/>
    </source>
</evidence>
<evidence type="ECO:0000313" key="11">
    <source>
        <dbReference type="Proteomes" id="UP000271222"/>
    </source>
</evidence>
<dbReference type="PANTHER" id="PTHR48467">
    <property type="entry name" value="GLUTAMATE SYNTHASE 1 [NADH], CHLOROPLASTIC-LIKE"/>
    <property type="match status" value="1"/>
</dbReference>
<dbReference type="Proteomes" id="UP000271222">
    <property type="component" value="Unassembled WGS sequence"/>
</dbReference>
<accession>A0A454TTY9</accession>
<dbReference type="AlphaFoldDB" id="A0A454TTY9"/>
<evidence type="ECO:0000259" key="9">
    <source>
        <dbReference type="Pfam" id="PF07992"/>
    </source>
</evidence>